<dbReference type="GO" id="GO:0019240">
    <property type="term" value="P:citrulline biosynthetic process"/>
    <property type="evidence" value="ECO:0007669"/>
    <property type="project" value="TreeGrafter"/>
</dbReference>
<evidence type="ECO:0000313" key="5">
    <source>
        <dbReference type="EMBL" id="KAB1439737.1"/>
    </source>
</evidence>
<name>A0A7V7QM64_9FIRM</name>
<sequence length="281" mass="32164">MKHSFLRLTDYSKNEFKEIFQIADELKKQNHKYKNALLGKTIVMFFPESSIRTRITFEKGIYLLGGQTILFPPETLRKKEDLKDVIGYLNNWADAVIVRDKDIKVLEELDAYANIPIINAMTNDNHPCEILSDLYSLSKMRANYQDDHFLFVGQKGNIGLAWKEGADAMGLILKQSCPKGYEIPGVEVIYDIKTAMKESDIVCTDSLPNSNLSVFKEYQITRTLMDHAMIGAVLNPCPPFYRGEEVSEDVINSHYFVGYEFKKHLLEIQQAIILHCLGLNQ</sequence>
<dbReference type="SUPFAM" id="SSF53671">
    <property type="entry name" value="Aspartate/ornithine carbamoyltransferase"/>
    <property type="match status" value="1"/>
</dbReference>
<evidence type="ECO:0000256" key="1">
    <source>
        <dbReference type="ARBA" id="ARBA00022679"/>
    </source>
</evidence>
<gene>
    <name evidence="5" type="ORF">F7O84_04950</name>
</gene>
<reference evidence="5 6" key="2">
    <citation type="submission" date="2020-02" db="EMBL/GenBank/DDBJ databases">
        <title>Candidatus Galacturonibacter soehngenii shows hetero-acetogenic catabolism of galacturonic acid but lacks a canonical carbon monoxide dehydrogenase/acetyl-CoA synthase complex.</title>
        <authorList>
            <person name="Diender M."/>
            <person name="Stouten G.R."/>
            <person name="Petersen J.F."/>
            <person name="Nielsen P.H."/>
            <person name="Dueholm M.S."/>
            <person name="Pronk J.T."/>
            <person name="Van Loosdrecht M.C.M."/>
        </authorList>
    </citation>
    <scope>NUCLEOTIDE SEQUENCE [LARGE SCALE GENOMIC DNA]</scope>
    <source>
        <strain evidence="5">GalUA</strain>
    </source>
</reference>
<dbReference type="GO" id="GO:0042450">
    <property type="term" value="P:L-arginine biosynthetic process via ornithine"/>
    <property type="evidence" value="ECO:0007669"/>
    <property type="project" value="TreeGrafter"/>
</dbReference>
<dbReference type="Gene3D" id="3.40.50.1370">
    <property type="entry name" value="Aspartate/ornithine carbamoyltransferase"/>
    <property type="match status" value="2"/>
</dbReference>
<dbReference type="PRINTS" id="PR00101">
    <property type="entry name" value="ATCASE"/>
</dbReference>
<organism evidence="5 6">
    <name type="scientific">Candidatus Galacturonatibacter soehngenii</name>
    <dbReference type="NCBI Taxonomy" id="2307010"/>
    <lineage>
        <taxon>Bacteria</taxon>
        <taxon>Bacillati</taxon>
        <taxon>Bacillota</taxon>
        <taxon>Clostridia</taxon>
        <taxon>Lachnospirales</taxon>
        <taxon>Lachnospiraceae</taxon>
        <taxon>Candidatus Galacturonatibacter</taxon>
    </lineage>
</organism>
<dbReference type="InterPro" id="IPR006131">
    <property type="entry name" value="Asp_carbamoyltransf_Asp/Orn-bd"/>
</dbReference>
<dbReference type="GO" id="GO:0016597">
    <property type="term" value="F:amino acid binding"/>
    <property type="evidence" value="ECO:0007669"/>
    <property type="project" value="InterPro"/>
</dbReference>
<dbReference type="RefSeq" id="WP_151143705.1">
    <property type="nucleotide sequence ID" value="NZ_WAGX01000004.1"/>
</dbReference>
<dbReference type="InterPro" id="IPR006132">
    <property type="entry name" value="Asp/Orn_carbamoyltranf_P-bd"/>
</dbReference>
<keyword evidence="6" id="KW-1185">Reference proteome</keyword>
<dbReference type="OrthoDB" id="9802587at2"/>
<evidence type="ECO:0000259" key="4">
    <source>
        <dbReference type="Pfam" id="PF02729"/>
    </source>
</evidence>
<dbReference type="Pfam" id="PF02729">
    <property type="entry name" value="OTCace_N"/>
    <property type="match status" value="1"/>
</dbReference>
<dbReference type="Proteomes" id="UP000461768">
    <property type="component" value="Unassembled WGS sequence"/>
</dbReference>
<comment type="caution">
    <text evidence="5">The sequence shown here is derived from an EMBL/GenBank/DDBJ whole genome shotgun (WGS) entry which is preliminary data.</text>
</comment>
<dbReference type="InterPro" id="IPR036901">
    <property type="entry name" value="Asp/Orn_carbamoylTrfase_sf"/>
</dbReference>
<comment type="similarity">
    <text evidence="2">Belongs to the aspartate/ornithine carbamoyltransferase superfamily.</text>
</comment>
<keyword evidence="1 2" id="KW-0808">Transferase</keyword>
<accession>A0A7V7QM64</accession>
<dbReference type="PANTHER" id="PTHR45753">
    <property type="entry name" value="ORNITHINE CARBAMOYLTRANSFERASE, MITOCHONDRIAL"/>
    <property type="match status" value="1"/>
</dbReference>
<dbReference type="InterPro" id="IPR006130">
    <property type="entry name" value="Asp/Orn_carbamoylTrfase"/>
</dbReference>
<proteinExistence type="inferred from homology"/>
<dbReference type="AlphaFoldDB" id="A0A7V7QM64"/>
<feature type="domain" description="Aspartate/ornithine carbamoyltransferase carbamoyl-P binding" evidence="4">
    <location>
        <begin position="4"/>
        <end position="137"/>
    </location>
</feature>
<evidence type="ECO:0000256" key="2">
    <source>
        <dbReference type="RuleBase" id="RU003634"/>
    </source>
</evidence>
<evidence type="ECO:0000259" key="3">
    <source>
        <dbReference type="Pfam" id="PF00185"/>
    </source>
</evidence>
<protein>
    <submittedName>
        <fullName evidence="5">Peptide transporter</fullName>
    </submittedName>
</protein>
<dbReference type="PANTHER" id="PTHR45753:SF3">
    <property type="entry name" value="ORNITHINE TRANSCARBAMYLASE, MITOCHONDRIAL"/>
    <property type="match status" value="1"/>
</dbReference>
<feature type="domain" description="Aspartate/ornithine carbamoyltransferase Asp/Orn-binding" evidence="3">
    <location>
        <begin position="150"/>
        <end position="275"/>
    </location>
</feature>
<reference evidence="5 6" key="1">
    <citation type="submission" date="2019-09" db="EMBL/GenBank/DDBJ databases">
        <authorList>
            <person name="Valk L.C."/>
        </authorList>
    </citation>
    <scope>NUCLEOTIDE SEQUENCE [LARGE SCALE GENOMIC DNA]</scope>
    <source>
        <strain evidence="5">GalUA</strain>
    </source>
</reference>
<dbReference type="PRINTS" id="PR00100">
    <property type="entry name" value="AOTCASE"/>
</dbReference>
<evidence type="ECO:0000313" key="6">
    <source>
        <dbReference type="Proteomes" id="UP000461768"/>
    </source>
</evidence>
<dbReference type="Pfam" id="PF00185">
    <property type="entry name" value="OTCace"/>
    <property type="match status" value="1"/>
</dbReference>
<dbReference type="GO" id="GO:0004585">
    <property type="term" value="F:ornithine carbamoyltransferase activity"/>
    <property type="evidence" value="ECO:0007669"/>
    <property type="project" value="TreeGrafter"/>
</dbReference>
<dbReference type="EMBL" id="WAGX01000004">
    <property type="protein sequence ID" value="KAB1439737.1"/>
    <property type="molecule type" value="Genomic_DNA"/>
</dbReference>